<proteinExistence type="predicted"/>
<protein>
    <submittedName>
        <fullName evidence="3">OLC1v1005898C1</fullName>
    </submittedName>
</protein>
<evidence type="ECO:0000313" key="4">
    <source>
        <dbReference type="Proteomes" id="UP001161247"/>
    </source>
</evidence>
<keyword evidence="4" id="KW-1185">Reference proteome</keyword>
<accession>A0AAV1DFP5</accession>
<dbReference type="Pfam" id="PF14111">
    <property type="entry name" value="DUF4283"/>
    <property type="match status" value="1"/>
</dbReference>
<evidence type="ECO:0000259" key="2">
    <source>
        <dbReference type="Pfam" id="PF14111"/>
    </source>
</evidence>
<feature type="compositionally biased region" description="Polar residues" evidence="1">
    <location>
        <begin position="295"/>
        <end position="307"/>
    </location>
</feature>
<sequence>MPQPEASEPKQPNPPPMSFRDKILQGKRWMEKPMFEEDHPLEMLEDDIVFDKSGDVPKALVSERLEQQLVQPWKGVLVLKLMGASIKYNQLCSRLHTLWHDTKGFAVMDVERDFFLVKFWNDEDAARILRNGPWMVMNTYFHVQQWNSAFDANTHVVRSMVVWVRLPSLPAHFYNNHFLHRLGGLLGRVVQIDHQTTARTRGKFARMAVEIDLENPICTRFDLKGRIQKVEYENLPYLCLICGHYGHLTGKCLAQLLANQTQEDRGKSLEISSEAGPNGKVKTHVKPRQDDWVQVTRNNKARPSSPNRSEKVSRPTQETGSHYASLLVEEVEEHVSAHDPPMEKSPPDLTTQPASPETVDVEEEEQLHTPAEDSSRMEEDTGWSILENPEALWVRAFRSKYGLSTNPGPSDMATGSKSRVYNSIRKVWKPLLKGVRWVLNDGNQVRFWKDLWTLGQTPLCDLALGPIPADQLEWKTCRFVTQHGGWNWDMFERLLPATELMKIATTMPPSISRGRDRRLWIPAKGNDFSVTSVMDANNLMTPQPSTGSKWSCTFGIICWMIWNWWNEIVFSDSKPSCTKKLREISNKIREVNAAMKNTGRKESSGVGLEQKLIAWMPPLEGWMKLNTDGAYDTVTGNATAGGLIRDHYGNWKGGSMPLLAPHP</sequence>
<dbReference type="EMBL" id="OX459122">
    <property type="protein sequence ID" value="CAI9106691.1"/>
    <property type="molecule type" value="Genomic_DNA"/>
</dbReference>
<feature type="region of interest" description="Disordered" evidence="1">
    <location>
        <begin position="267"/>
        <end position="320"/>
    </location>
</feature>
<feature type="compositionally biased region" description="Basic and acidic residues" evidence="1">
    <location>
        <begin position="333"/>
        <end position="346"/>
    </location>
</feature>
<dbReference type="InterPro" id="IPR025558">
    <property type="entry name" value="DUF4283"/>
</dbReference>
<reference evidence="3" key="1">
    <citation type="submission" date="2023-03" db="EMBL/GenBank/DDBJ databases">
        <authorList>
            <person name="Julca I."/>
        </authorList>
    </citation>
    <scope>NUCLEOTIDE SEQUENCE</scope>
</reference>
<evidence type="ECO:0000256" key="1">
    <source>
        <dbReference type="SAM" id="MobiDB-lite"/>
    </source>
</evidence>
<dbReference type="InterPro" id="IPR040256">
    <property type="entry name" value="At4g02000-like"/>
</dbReference>
<organism evidence="3 4">
    <name type="scientific">Oldenlandia corymbosa var. corymbosa</name>
    <dbReference type="NCBI Taxonomy" id="529605"/>
    <lineage>
        <taxon>Eukaryota</taxon>
        <taxon>Viridiplantae</taxon>
        <taxon>Streptophyta</taxon>
        <taxon>Embryophyta</taxon>
        <taxon>Tracheophyta</taxon>
        <taxon>Spermatophyta</taxon>
        <taxon>Magnoliopsida</taxon>
        <taxon>eudicotyledons</taxon>
        <taxon>Gunneridae</taxon>
        <taxon>Pentapetalae</taxon>
        <taxon>asterids</taxon>
        <taxon>lamiids</taxon>
        <taxon>Gentianales</taxon>
        <taxon>Rubiaceae</taxon>
        <taxon>Rubioideae</taxon>
        <taxon>Spermacoceae</taxon>
        <taxon>Hedyotis-Oldenlandia complex</taxon>
        <taxon>Oldenlandia</taxon>
    </lineage>
</organism>
<evidence type="ECO:0000313" key="3">
    <source>
        <dbReference type="EMBL" id="CAI9106691.1"/>
    </source>
</evidence>
<feature type="region of interest" description="Disordered" evidence="1">
    <location>
        <begin position="1"/>
        <end position="20"/>
    </location>
</feature>
<dbReference type="PANTHER" id="PTHR31286">
    <property type="entry name" value="GLYCINE-RICH CELL WALL STRUCTURAL PROTEIN 1.8-LIKE"/>
    <property type="match status" value="1"/>
</dbReference>
<feature type="domain" description="DUF4283" evidence="2">
    <location>
        <begin position="72"/>
        <end position="152"/>
    </location>
</feature>
<feature type="region of interest" description="Disordered" evidence="1">
    <location>
        <begin position="332"/>
        <end position="379"/>
    </location>
</feature>
<dbReference type="PANTHER" id="PTHR31286:SF99">
    <property type="entry name" value="DUF4283 DOMAIN-CONTAINING PROTEIN"/>
    <property type="match status" value="1"/>
</dbReference>
<feature type="compositionally biased region" description="Basic and acidic residues" evidence="1">
    <location>
        <begin position="366"/>
        <end position="379"/>
    </location>
</feature>
<dbReference type="Proteomes" id="UP001161247">
    <property type="component" value="Chromosome 5"/>
</dbReference>
<name>A0AAV1DFP5_OLDCO</name>
<gene>
    <name evidence="3" type="ORF">OLC1_LOCUS15154</name>
</gene>
<dbReference type="AlphaFoldDB" id="A0AAV1DFP5"/>